<dbReference type="EMBL" id="JAEHOD010000046">
    <property type="protein sequence ID" value="KAG2437584.1"/>
    <property type="molecule type" value="Genomic_DNA"/>
</dbReference>
<keyword evidence="2 3" id="KW-0040">ANK repeat</keyword>
<feature type="region of interest" description="Disordered" evidence="4">
    <location>
        <begin position="723"/>
        <end position="751"/>
    </location>
</feature>
<feature type="repeat" description="ANK" evidence="3">
    <location>
        <begin position="51"/>
        <end position="83"/>
    </location>
</feature>
<organism evidence="5 6">
    <name type="scientific">Chlamydomonas schloesseri</name>
    <dbReference type="NCBI Taxonomy" id="2026947"/>
    <lineage>
        <taxon>Eukaryota</taxon>
        <taxon>Viridiplantae</taxon>
        <taxon>Chlorophyta</taxon>
        <taxon>core chlorophytes</taxon>
        <taxon>Chlorophyceae</taxon>
        <taxon>CS clade</taxon>
        <taxon>Chlamydomonadales</taxon>
        <taxon>Chlamydomonadaceae</taxon>
        <taxon>Chlamydomonas</taxon>
    </lineage>
</organism>
<dbReference type="Pfam" id="PF13920">
    <property type="entry name" value="zf-C3HC4_3"/>
    <property type="match status" value="1"/>
</dbReference>
<dbReference type="OrthoDB" id="512752at2759"/>
<dbReference type="InterPro" id="IPR013083">
    <property type="entry name" value="Znf_RING/FYVE/PHD"/>
</dbReference>
<feature type="region of interest" description="Disordered" evidence="4">
    <location>
        <begin position="310"/>
        <end position="404"/>
    </location>
</feature>
<evidence type="ECO:0000256" key="1">
    <source>
        <dbReference type="ARBA" id="ARBA00022737"/>
    </source>
</evidence>
<accession>A0A835TC00</accession>
<reference evidence="5" key="1">
    <citation type="journal article" date="2020" name="bioRxiv">
        <title>Comparative genomics of Chlamydomonas.</title>
        <authorList>
            <person name="Craig R.J."/>
            <person name="Hasan A.R."/>
            <person name="Ness R.W."/>
            <person name="Keightley P.D."/>
        </authorList>
    </citation>
    <scope>NUCLEOTIDE SEQUENCE</scope>
    <source>
        <strain evidence="5">CCAP 11/173</strain>
    </source>
</reference>
<feature type="compositionally biased region" description="Pro residues" evidence="4">
    <location>
        <begin position="311"/>
        <end position="320"/>
    </location>
</feature>
<evidence type="ECO:0000256" key="3">
    <source>
        <dbReference type="PROSITE-ProRule" id="PRU00023"/>
    </source>
</evidence>
<evidence type="ECO:0000313" key="5">
    <source>
        <dbReference type="EMBL" id="KAG2437584.1"/>
    </source>
</evidence>
<feature type="compositionally biased region" description="Pro residues" evidence="4">
    <location>
        <begin position="737"/>
        <end position="751"/>
    </location>
</feature>
<evidence type="ECO:0000256" key="4">
    <source>
        <dbReference type="SAM" id="MobiDB-lite"/>
    </source>
</evidence>
<evidence type="ECO:0000313" key="6">
    <source>
        <dbReference type="Proteomes" id="UP000613740"/>
    </source>
</evidence>
<proteinExistence type="predicted"/>
<dbReference type="PROSITE" id="PS50088">
    <property type="entry name" value="ANK_REPEAT"/>
    <property type="match status" value="1"/>
</dbReference>
<dbReference type="PANTHER" id="PTHR24171">
    <property type="entry name" value="ANKYRIN REPEAT DOMAIN-CONTAINING PROTEIN 39-RELATED"/>
    <property type="match status" value="1"/>
</dbReference>
<evidence type="ECO:0008006" key="7">
    <source>
        <dbReference type="Google" id="ProtNLM"/>
    </source>
</evidence>
<feature type="region of interest" description="Disordered" evidence="4">
    <location>
        <begin position="578"/>
        <end position="621"/>
    </location>
</feature>
<feature type="compositionally biased region" description="Low complexity" evidence="4">
    <location>
        <begin position="321"/>
        <end position="349"/>
    </location>
</feature>
<protein>
    <recommendedName>
        <fullName evidence="7">RING-type domain-containing protein</fullName>
    </recommendedName>
</protein>
<sequence length="808" mass="81584">MGASASLPEKVLLCAQKNDYCGFQALVADFGAAGLSDPAARSRVLEHRDRSGRTPLLVCAAKNHTQLLQALLTLGANVHYMNPQRDAAGGALHEAAARRHEGAVQILLQAGASPFVANAAGRTAMDEAVLSGHAGVVRAMERCADFTGVVAFKTRSMGGLSHKYKERWAVLFPYYPYNHTAAAAAAGDASVASSAHSSLGGASSVTASFTGGAAGTAAPQPPACKARRCLWLYKDATAISPRCRLWVDGATVIQHGPGGTEGTLRLHTSHGEPVGDLLTRYEGGHCAALRPADLTPAAATTYGRLVALINNPPPLPPPPSSSSSFSAAAGSLPARGPGAAATPGAPAAAMSQSGGSGTPPAPRPPAAAGPTGSYYYPQPAMPPPPPPPPPPPGQHPMPPPGGLYPAVPPPPSPVHPPPYYPSGGYGAPVPYPVAPAAAAAPQPTYPHGAAGPCVMASPLSLYLPHHYPHQHPQPHAQSPPLPPQPPRPGPTPSYHGPVPAAAAAAPSSTYTGGSGGPPTPAGQRTPDTSTPGRGRGGGCDFGDVDRSTLPVIEHMAALPGETDEEFAARLASAISATSGHSQDALYPAQQMQQQTQQQQQQLQTTPQRGRAPSGGQTPPQAVAAIAYGNGNGAHNSTGTGATSPYGTFITPALDGPIHGARPLEPASATGASASPAPAAGAAAVPSPSPQHRSDPLAELDIDAVNSLIAAQVAAASAVSAAAVPSPEPGAKREKEPSAPPLAPPLPQPAAEPPSEDTCIICLSAPKEVGFLHGDSVHRCVCRDCSGAVPVGAPCPLCRQPVERLLGVY</sequence>
<dbReference type="InterPro" id="IPR002110">
    <property type="entry name" value="Ankyrin_rpt"/>
</dbReference>
<dbReference type="Gene3D" id="1.25.40.20">
    <property type="entry name" value="Ankyrin repeat-containing domain"/>
    <property type="match status" value="1"/>
</dbReference>
<feature type="compositionally biased region" description="Low complexity" evidence="4">
    <location>
        <begin position="589"/>
        <end position="607"/>
    </location>
</feature>
<feature type="compositionally biased region" description="Pro residues" evidence="4">
    <location>
        <begin position="477"/>
        <end position="491"/>
    </location>
</feature>
<dbReference type="InterPro" id="IPR036770">
    <property type="entry name" value="Ankyrin_rpt-contain_sf"/>
</dbReference>
<keyword evidence="6" id="KW-1185">Reference proteome</keyword>
<dbReference type="SMART" id="SM00248">
    <property type="entry name" value="ANK"/>
    <property type="match status" value="3"/>
</dbReference>
<dbReference type="Proteomes" id="UP000613740">
    <property type="component" value="Unassembled WGS sequence"/>
</dbReference>
<feature type="compositionally biased region" description="Pro residues" evidence="4">
    <location>
        <begin position="379"/>
        <end position="404"/>
    </location>
</feature>
<dbReference type="AlphaFoldDB" id="A0A835TC00"/>
<feature type="region of interest" description="Disordered" evidence="4">
    <location>
        <begin position="656"/>
        <end position="694"/>
    </location>
</feature>
<feature type="compositionally biased region" description="Low complexity" evidence="4">
    <location>
        <begin position="665"/>
        <end position="685"/>
    </location>
</feature>
<dbReference type="Pfam" id="PF12796">
    <property type="entry name" value="Ank_2"/>
    <property type="match status" value="1"/>
</dbReference>
<feature type="compositionally biased region" description="Low complexity" evidence="4">
    <location>
        <begin position="492"/>
        <end position="511"/>
    </location>
</feature>
<dbReference type="PROSITE" id="PS50297">
    <property type="entry name" value="ANK_REP_REGION"/>
    <property type="match status" value="1"/>
</dbReference>
<dbReference type="Gene3D" id="3.30.40.10">
    <property type="entry name" value="Zinc/RING finger domain, C3HC4 (zinc finger)"/>
    <property type="match status" value="1"/>
</dbReference>
<evidence type="ECO:0000256" key="2">
    <source>
        <dbReference type="ARBA" id="ARBA00023043"/>
    </source>
</evidence>
<name>A0A835TC00_9CHLO</name>
<feature type="region of interest" description="Disordered" evidence="4">
    <location>
        <begin position="464"/>
        <end position="545"/>
    </location>
</feature>
<keyword evidence="1" id="KW-0677">Repeat</keyword>
<dbReference type="SUPFAM" id="SSF48403">
    <property type="entry name" value="Ankyrin repeat"/>
    <property type="match status" value="1"/>
</dbReference>
<gene>
    <name evidence="5" type="ORF">HYH02_011224</name>
</gene>
<comment type="caution">
    <text evidence="5">The sequence shown here is derived from an EMBL/GenBank/DDBJ whole genome shotgun (WGS) entry which is preliminary data.</text>
</comment>